<name>A0AAE0ZFW1_9GAST</name>
<sequence length="1093" mass="118468">METIWLQRPNAGVQWGFRLVGGREFGVPLSVQRVTPGSVAAVALSCGDVILKVGNVMATNLEHNDAMELVKQAGNILQLTVKKTDAPLSPGSNYNSQSIPQYNTYDSSSPYSTTPKGFGTGIAYNNTNNYSTSNNYNNNNNNAIPSYATTPRKYATQIQIQTQAPRQYGGSLNNSFDQDGTDAYSFPDYTIPYKQQEPIHDAPGGPVNLGRSPQSQPVNSSYSSRSLPRAPDNYSSSYNGGYDEDPYNTAPDPNLFSPRFNTGMPYQPQPQQQQQQQQFSNVQKPPHGGINSPRSYEGMQNNSPSQVTSYSPGQFSPSPGYNVRSATPSSGYASQQQQNSAPFSPASYYNNTPSSSQANVHGSGANTYSTLPISKPSYTHNRSDNSPSTYHNNVGSPQHYSTPKTYTPTPVSYNASPTPFSPAAAQSSYNASPTPYTPTPVQSSYNASPTPYTPTPVQSSYNASPTPYTPTAAQSSYNASPTPYTPTAAQSSYNASPTPYTPTPVQSSYKTEPTPYSPTPAQSSYNARPTPFSPTQSSQPSYYQSSPKPYQNPLSPTSTSSGYSTSAGHAPPQPRRVSFDQDVQNNSSLMAPYYSIGARPYKSPPPPGAPDMSAPVYGRSNSQPHPQMTSLSRQNSRPDDYQYSPSFMSPRSDSAAFIGGQDRFGSVNQNDPSGVSAGFEGMKLGSSQYEPPPPPPPPPASVPPPPPPPPPPPSAPPPPPAPPLGNWNTTPYRRNNQQANSSFDEGNAQKVPDQLLNTMMKSAKGGGPKPFSYGIDLSELKKKVAPPTAPKPRQGPAGERAASVPRHYGGYKKPAGQIQSDYYVKRDWDYDDYQRGGRPPPRPAGQVQSDYYQSRVDGPRGEIDDSPINISMGNNPKKQSKSFKVLQWMTETENDDEEEETDQTAQAQSLQRSRRNKDPELRHNADDDEMRFSGLHSKADIPSKAFGRLQKMPMDDAPAPTQNGQKSLAPEDSENGVGNYDEASIRYKGKHIPSPSFRVLQTWAEYDPEPVLEGGGQAKKKDDDTDDDLPETLDGEDMVDKRYTGGNIPSRVFKHLQKTVGDDTPETPEASTSDNPSAGAPAIKVHSPDATDF</sequence>
<feature type="region of interest" description="Disordered" evidence="1">
    <location>
        <begin position="1008"/>
        <end position="1093"/>
    </location>
</feature>
<reference evidence="3" key="1">
    <citation type="journal article" date="2023" name="G3 (Bethesda)">
        <title>A reference genome for the long-term kleptoplast-retaining sea slug Elysia crispata morphotype clarki.</title>
        <authorList>
            <person name="Eastman K.E."/>
            <person name="Pendleton A.L."/>
            <person name="Shaikh M.A."/>
            <person name="Suttiyut T."/>
            <person name="Ogas R."/>
            <person name="Tomko P."/>
            <person name="Gavelis G."/>
            <person name="Widhalm J.R."/>
            <person name="Wisecaver J.H."/>
        </authorList>
    </citation>
    <scope>NUCLEOTIDE SEQUENCE</scope>
    <source>
        <strain evidence="3">ECLA1</strain>
    </source>
</reference>
<accession>A0AAE0ZFW1</accession>
<dbReference type="FunFam" id="2.30.42.10:FF:000055">
    <property type="entry name" value="PDZ and LIM domain protein 3"/>
    <property type="match status" value="1"/>
</dbReference>
<dbReference type="AlphaFoldDB" id="A0AAE0ZFW1"/>
<dbReference type="Pfam" id="PF00595">
    <property type="entry name" value="PDZ"/>
    <property type="match status" value="1"/>
</dbReference>
<dbReference type="InterPro" id="IPR036034">
    <property type="entry name" value="PDZ_sf"/>
</dbReference>
<feature type="compositionally biased region" description="Polar residues" evidence="1">
    <location>
        <begin position="643"/>
        <end position="652"/>
    </location>
</feature>
<dbReference type="SUPFAM" id="SSF50156">
    <property type="entry name" value="PDZ domain-like"/>
    <property type="match status" value="1"/>
</dbReference>
<feature type="domain" description="PDZ" evidence="2">
    <location>
        <begin position="3"/>
        <end position="85"/>
    </location>
</feature>
<evidence type="ECO:0000313" key="3">
    <source>
        <dbReference type="EMBL" id="KAK3768171.1"/>
    </source>
</evidence>
<protein>
    <recommendedName>
        <fullName evidence="2">PDZ domain-containing protein</fullName>
    </recommendedName>
</protein>
<dbReference type="CDD" id="cd23068">
    <property type="entry name" value="PDZ_ZASP52-like"/>
    <property type="match status" value="1"/>
</dbReference>
<feature type="compositionally biased region" description="Basic and acidic residues" evidence="1">
    <location>
        <begin position="916"/>
        <end position="925"/>
    </location>
</feature>
<feature type="compositionally biased region" description="Polar residues" evidence="1">
    <location>
        <begin position="211"/>
        <end position="226"/>
    </location>
</feature>
<feature type="compositionally biased region" description="Polar residues" evidence="1">
    <location>
        <begin position="868"/>
        <end position="877"/>
    </location>
</feature>
<evidence type="ECO:0000259" key="2">
    <source>
        <dbReference type="PROSITE" id="PS50106"/>
    </source>
</evidence>
<comment type="caution">
    <text evidence="3">The sequence shown here is derived from an EMBL/GenBank/DDBJ whole genome shotgun (WGS) entry which is preliminary data.</text>
</comment>
<evidence type="ECO:0000256" key="1">
    <source>
        <dbReference type="SAM" id="MobiDB-lite"/>
    </source>
</evidence>
<dbReference type="InterPro" id="IPR001478">
    <property type="entry name" value="PDZ"/>
</dbReference>
<dbReference type="Gene3D" id="2.30.42.10">
    <property type="match status" value="1"/>
</dbReference>
<dbReference type="PROSITE" id="PS50106">
    <property type="entry name" value="PDZ"/>
    <property type="match status" value="1"/>
</dbReference>
<feature type="compositionally biased region" description="Polar residues" evidence="1">
    <location>
        <begin position="292"/>
        <end position="511"/>
    </location>
</feature>
<feature type="compositionally biased region" description="Acidic residues" evidence="1">
    <location>
        <begin position="892"/>
        <end position="902"/>
    </location>
</feature>
<evidence type="ECO:0000313" key="4">
    <source>
        <dbReference type="Proteomes" id="UP001283361"/>
    </source>
</evidence>
<proteinExistence type="predicted"/>
<feature type="compositionally biased region" description="Low complexity" evidence="1">
    <location>
        <begin position="269"/>
        <end position="278"/>
    </location>
</feature>
<dbReference type="Proteomes" id="UP001283361">
    <property type="component" value="Unassembled WGS sequence"/>
</dbReference>
<feature type="compositionally biased region" description="Acidic residues" evidence="1">
    <location>
        <begin position="1024"/>
        <end position="1037"/>
    </location>
</feature>
<feature type="region of interest" description="Disordered" evidence="1">
    <location>
        <begin position="165"/>
        <end position="994"/>
    </location>
</feature>
<feature type="compositionally biased region" description="Polar residues" evidence="1">
    <location>
        <begin position="726"/>
        <end position="744"/>
    </location>
</feature>
<feature type="compositionally biased region" description="Polar residues" evidence="1">
    <location>
        <begin position="619"/>
        <end position="635"/>
    </location>
</feature>
<organism evidence="3 4">
    <name type="scientific">Elysia crispata</name>
    <name type="common">lettuce slug</name>
    <dbReference type="NCBI Taxonomy" id="231223"/>
    <lineage>
        <taxon>Eukaryota</taxon>
        <taxon>Metazoa</taxon>
        <taxon>Spiralia</taxon>
        <taxon>Lophotrochozoa</taxon>
        <taxon>Mollusca</taxon>
        <taxon>Gastropoda</taxon>
        <taxon>Heterobranchia</taxon>
        <taxon>Euthyneura</taxon>
        <taxon>Panpulmonata</taxon>
        <taxon>Sacoglossa</taxon>
        <taxon>Placobranchoidea</taxon>
        <taxon>Plakobranchidae</taxon>
        <taxon>Elysia</taxon>
    </lineage>
</organism>
<dbReference type="EMBL" id="JAWDGP010004065">
    <property type="protein sequence ID" value="KAK3768171.1"/>
    <property type="molecule type" value="Genomic_DNA"/>
</dbReference>
<dbReference type="SMART" id="SM00228">
    <property type="entry name" value="PDZ"/>
    <property type="match status" value="1"/>
</dbReference>
<dbReference type="PRINTS" id="PR01217">
    <property type="entry name" value="PRICHEXTENSN"/>
</dbReference>
<feature type="compositionally biased region" description="Polar residues" evidence="1">
    <location>
        <begin position="165"/>
        <end position="178"/>
    </location>
</feature>
<feature type="compositionally biased region" description="Low complexity" evidence="1">
    <location>
        <begin position="529"/>
        <end position="566"/>
    </location>
</feature>
<keyword evidence="4" id="KW-1185">Reference proteome</keyword>
<feature type="compositionally biased region" description="Basic and acidic residues" evidence="1">
    <location>
        <begin position="823"/>
        <end position="835"/>
    </location>
</feature>
<feature type="compositionally biased region" description="Pro residues" evidence="1">
    <location>
        <begin position="690"/>
        <end position="723"/>
    </location>
</feature>
<gene>
    <name evidence="3" type="ORF">RRG08_031710</name>
</gene>